<name>A0ABW5SV75_9BACL</name>
<dbReference type="Gene3D" id="1.20.58.300">
    <property type="entry name" value="FlgN-like"/>
    <property type="match status" value="1"/>
</dbReference>
<sequence>MSLNQLIDALQKLIVTHRQMLHTAEVKREAIVKNDTDTLIKLLNQESMILKQIQSQEAERSEAVGAFLLERGIKSKLNLNISEISRLVFDVEDKRRLQEVQNELSNTLRELKEVNDLNQRLVEQSLAFIDYSLDVLVDKPTQAPVYQHPDQRQSTMGQFGLFDSRA</sequence>
<keyword evidence="1" id="KW-1005">Bacterial flagellum biogenesis</keyword>
<dbReference type="RefSeq" id="WP_379264695.1">
    <property type="nucleotide sequence ID" value="NZ_JBHUMJ010000011.1"/>
</dbReference>
<dbReference type="InterPro" id="IPR036679">
    <property type="entry name" value="FlgN-like_sf"/>
</dbReference>
<dbReference type="EMBL" id="JBHUMJ010000011">
    <property type="protein sequence ID" value="MFD2703198.1"/>
    <property type="molecule type" value="Genomic_DNA"/>
</dbReference>
<dbReference type="InterPro" id="IPR007809">
    <property type="entry name" value="FlgN-like"/>
</dbReference>
<evidence type="ECO:0000256" key="1">
    <source>
        <dbReference type="ARBA" id="ARBA00022795"/>
    </source>
</evidence>
<evidence type="ECO:0000313" key="4">
    <source>
        <dbReference type="Proteomes" id="UP001597540"/>
    </source>
</evidence>
<feature type="coiled-coil region" evidence="2">
    <location>
        <begin position="94"/>
        <end position="124"/>
    </location>
</feature>
<organism evidence="3 4">
    <name type="scientific">Paenibacillus shunpengii</name>
    <dbReference type="NCBI Taxonomy" id="2054424"/>
    <lineage>
        <taxon>Bacteria</taxon>
        <taxon>Bacillati</taxon>
        <taxon>Bacillota</taxon>
        <taxon>Bacilli</taxon>
        <taxon>Bacillales</taxon>
        <taxon>Paenibacillaceae</taxon>
        <taxon>Paenibacillus</taxon>
    </lineage>
</organism>
<dbReference type="Proteomes" id="UP001597540">
    <property type="component" value="Unassembled WGS sequence"/>
</dbReference>
<dbReference type="Pfam" id="PF05130">
    <property type="entry name" value="FlgN"/>
    <property type="match status" value="1"/>
</dbReference>
<protein>
    <submittedName>
        <fullName evidence="3">Flagellar protein FlgN</fullName>
    </submittedName>
</protein>
<reference evidence="4" key="1">
    <citation type="journal article" date="2019" name="Int. J. Syst. Evol. Microbiol.">
        <title>The Global Catalogue of Microorganisms (GCM) 10K type strain sequencing project: providing services to taxonomists for standard genome sequencing and annotation.</title>
        <authorList>
            <consortium name="The Broad Institute Genomics Platform"/>
            <consortium name="The Broad Institute Genome Sequencing Center for Infectious Disease"/>
            <person name="Wu L."/>
            <person name="Ma J."/>
        </authorList>
    </citation>
    <scope>NUCLEOTIDE SEQUENCE [LARGE SCALE GENOMIC DNA]</scope>
    <source>
        <strain evidence="4">KCTC 33849</strain>
    </source>
</reference>
<keyword evidence="3" id="KW-0282">Flagellum</keyword>
<keyword evidence="4" id="KW-1185">Reference proteome</keyword>
<dbReference type="SUPFAM" id="SSF140566">
    <property type="entry name" value="FlgN-like"/>
    <property type="match status" value="1"/>
</dbReference>
<evidence type="ECO:0000313" key="3">
    <source>
        <dbReference type="EMBL" id="MFD2703198.1"/>
    </source>
</evidence>
<evidence type="ECO:0000256" key="2">
    <source>
        <dbReference type="SAM" id="Coils"/>
    </source>
</evidence>
<gene>
    <name evidence="3" type="ORF">ACFSVM_22460</name>
</gene>
<keyword evidence="2" id="KW-0175">Coiled coil</keyword>
<keyword evidence="3" id="KW-0969">Cilium</keyword>
<keyword evidence="3" id="KW-0966">Cell projection</keyword>
<comment type="caution">
    <text evidence="3">The sequence shown here is derived from an EMBL/GenBank/DDBJ whole genome shotgun (WGS) entry which is preliminary data.</text>
</comment>
<accession>A0ABW5SV75</accession>
<proteinExistence type="predicted"/>